<keyword evidence="4 7" id="KW-1133">Transmembrane helix</keyword>
<evidence type="ECO:0000259" key="8">
    <source>
        <dbReference type="PROSITE" id="PS50253"/>
    </source>
</evidence>
<evidence type="ECO:0000256" key="7">
    <source>
        <dbReference type="SAM" id="Phobius"/>
    </source>
</evidence>
<feature type="transmembrane region" description="Helical" evidence="7">
    <location>
        <begin position="152"/>
        <end position="172"/>
    </location>
</feature>
<dbReference type="InterPro" id="IPR035973">
    <property type="entry name" value="Cyt_c_oxidase_su3-like_sf"/>
</dbReference>
<organism evidence="9 10">
    <name type="scientific">Uabimicrobium amorphum</name>
    <dbReference type="NCBI Taxonomy" id="2596890"/>
    <lineage>
        <taxon>Bacteria</taxon>
        <taxon>Pseudomonadati</taxon>
        <taxon>Planctomycetota</taxon>
        <taxon>Candidatus Uabimicrobiia</taxon>
        <taxon>Candidatus Uabimicrobiales</taxon>
        <taxon>Candidatus Uabimicrobiaceae</taxon>
        <taxon>Candidatus Uabimicrobium</taxon>
    </lineage>
</organism>
<dbReference type="PANTHER" id="PTHR11403">
    <property type="entry name" value="CYTOCHROME C OXIDASE SUBUNIT III"/>
    <property type="match status" value="1"/>
</dbReference>
<evidence type="ECO:0000256" key="1">
    <source>
        <dbReference type="ARBA" id="ARBA00004141"/>
    </source>
</evidence>
<dbReference type="InterPro" id="IPR013833">
    <property type="entry name" value="Cyt_c_oxidase_su3_a-hlx"/>
</dbReference>
<keyword evidence="3 6" id="KW-0812">Transmembrane</keyword>
<dbReference type="InterPro" id="IPR024791">
    <property type="entry name" value="Cyt_c/ubiquinol_Oxase_su3"/>
</dbReference>
<dbReference type="RefSeq" id="WP_152022059.1">
    <property type="nucleotide sequence ID" value="NZ_AP019860.1"/>
</dbReference>
<dbReference type="PROSITE" id="PS50253">
    <property type="entry name" value="COX3"/>
    <property type="match status" value="1"/>
</dbReference>
<dbReference type="SUPFAM" id="SSF81452">
    <property type="entry name" value="Cytochrome c oxidase subunit III-like"/>
    <property type="match status" value="2"/>
</dbReference>
<feature type="transmembrane region" description="Helical" evidence="7">
    <location>
        <begin position="65"/>
        <end position="86"/>
    </location>
</feature>
<comment type="subcellular location">
    <subcellularLocation>
        <location evidence="6">Cell membrane</location>
        <topology evidence="6">Multi-pass membrane protein</topology>
    </subcellularLocation>
    <subcellularLocation>
        <location evidence="1">Membrane</location>
        <topology evidence="1">Multi-pass membrane protein</topology>
    </subcellularLocation>
</comment>
<evidence type="ECO:0000256" key="6">
    <source>
        <dbReference type="RuleBase" id="RU003376"/>
    </source>
</evidence>
<protein>
    <submittedName>
        <fullName evidence="9">Cytochrome oxidase subunit III</fullName>
    </submittedName>
</protein>
<dbReference type="Proteomes" id="UP000326354">
    <property type="component" value="Chromosome"/>
</dbReference>
<comment type="similarity">
    <text evidence="2 6">Belongs to the cytochrome c oxidase subunit 3 family.</text>
</comment>
<dbReference type="Pfam" id="PF00510">
    <property type="entry name" value="COX3"/>
    <property type="match status" value="2"/>
</dbReference>
<accession>A0A5S9F6B1</accession>
<dbReference type="AlphaFoldDB" id="A0A5S9F6B1"/>
<evidence type="ECO:0000313" key="10">
    <source>
        <dbReference type="Proteomes" id="UP000326354"/>
    </source>
</evidence>
<name>A0A5S9F6B1_UABAM</name>
<evidence type="ECO:0000256" key="4">
    <source>
        <dbReference type="ARBA" id="ARBA00022989"/>
    </source>
</evidence>
<evidence type="ECO:0000256" key="3">
    <source>
        <dbReference type="ARBA" id="ARBA00022692"/>
    </source>
</evidence>
<feature type="transmembrane region" description="Helical" evidence="7">
    <location>
        <begin position="93"/>
        <end position="114"/>
    </location>
</feature>
<reference evidence="9 10" key="1">
    <citation type="submission" date="2019-08" db="EMBL/GenBank/DDBJ databases">
        <title>Complete genome sequence of Candidatus Uab amorphum.</title>
        <authorList>
            <person name="Shiratori T."/>
            <person name="Suzuki S."/>
            <person name="Kakizawa Y."/>
            <person name="Ishida K."/>
        </authorList>
    </citation>
    <scope>NUCLEOTIDE SEQUENCE [LARGE SCALE GENOMIC DNA]</scope>
    <source>
        <strain evidence="9 10">SRT547</strain>
    </source>
</reference>
<dbReference type="InterPro" id="IPR000298">
    <property type="entry name" value="Cyt_c_oxidase-like_su3"/>
</dbReference>
<evidence type="ECO:0000256" key="5">
    <source>
        <dbReference type="ARBA" id="ARBA00023136"/>
    </source>
</evidence>
<evidence type="ECO:0000313" key="9">
    <source>
        <dbReference type="EMBL" id="BBM87003.1"/>
    </source>
</evidence>
<dbReference type="PANTHER" id="PTHR11403:SF6">
    <property type="entry name" value="NITRIC OXIDE REDUCTASE SUBUNIT E"/>
    <property type="match status" value="1"/>
</dbReference>
<dbReference type="Gene3D" id="1.20.120.80">
    <property type="entry name" value="Cytochrome c oxidase, subunit III, four-helix bundle"/>
    <property type="match status" value="2"/>
</dbReference>
<sequence>MSHTANVAAPAHIHKDYNGAKIGMWLFLFTEVLLFGGLFLIYAVYRTAHSHDFAEAAKELNVVLGALNTAVLLTSSLTMALAIACIHRAKKTLALTYLGITILCALVFMVIKYIEWSGKISHGLYPGSEFIMANYSKGQRIYFGLYYSMTGLHALHVIIGATILTVMFYVIYQRPNETHRWDVFGKDALNGCRVAILDKDGNEKWGSEIDESVKQVHLKMRYYSTPKRIKHEDYVSLENSGLYWHIVDVIWIFLFPLMYLIG</sequence>
<dbReference type="OrthoDB" id="9810850at2"/>
<dbReference type="CDD" id="cd02862">
    <property type="entry name" value="NorE_like"/>
    <property type="match status" value="1"/>
</dbReference>
<feature type="transmembrane region" description="Helical" evidence="7">
    <location>
        <begin position="242"/>
        <end position="261"/>
    </location>
</feature>
<gene>
    <name evidence="9" type="ORF">UABAM_05405</name>
</gene>
<dbReference type="GO" id="GO:0005886">
    <property type="term" value="C:plasma membrane"/>
    <property type="evidence" value="ECO:0007669"/>
    <property type="project" value="UniProtKB-SubCell"/>
</dbReference>
<dbReference type="GO" id="GO:0019646">
    <property type="term" value="P:aerobic electron transport chain"/>
    <property type="evidence" value="ECO:0007669"/>
    <property type="project" value="InterPro"/>
</dbReference>
<proteinExistence type="inferred from homology"/>
<evidence type="ECO:0000256" key="2">
    <source>
        <dbReference type="ARBA" id="ARBA00010581"/>
    </source>
</evidence>
<feature type="transmembrane region" description="Helical" evidence="7">
    <location>
        <begin position="22"/>
        <end position="45"/>
    </location>
</feature>
<feature type="domain" description="Heme-copper oxidase subunit III family profile" evidence="8">
    <location>
        <begin position="1"/>
        <end position="262"/>
    </location>
</feature>
<keyword evidence="5 7" id="KW-0472">Membrane</keyword>
<keyword evidence="10" id="KW-1185">Reference proteome</keyword>
<dbReference type="KEGG" id="uam:UABAM_05405"/>
<dbReference type="EMBL" id="AP019860">
    <property type="protein sequence ID" value="BBM87003.1"/>
    <property type="molecule type" value="Genomic_DNA"/>
</dbReference>
<dbReference type="GO" id="GO:0004129">
    <property type="term" value="F:cytochrome-c oxidase activity"/>
    <property type="evidence" value="ECO:0007669"/>
    <property type="project" value="InterPro"/>
</dbReference>